<dbReference type="AlphaFoldDB" id="A0A9P9DTT5"/>
<evidence type="ECO:0000256" key="2">
    <source>
        <dbReference type="SAM" id="Phobius"/>
    </source>
</evidence>
<evidence type="ECO:0000256" key="1">
    <source>
        <dbReference type="SAM" id="MobiDB-lite"/>
    </source>
</evidence>
<feature type="region of interest" description="Disordered" evidence="1">
    <location>
        <begin position="289"/>
        <end position="308"/>
    </location>
</feature>
<proteinExistence type="predicted"/>
<accession>A0A9P9DTT5</accession>
<protein>
    <submittedName>
        <fullName evidence="4">Uncharacterized protein</fullName>
    </submittedName>
</protein>
<sequence length="308" mass="32755">MRRHSLKSSRLLLPLCASPTFAAFTQYAFASNSGNSSTFRRCPSIPYPCEPPSVCAYDDITNKYYCCKPSSEAHVCWAPSQNCAAGTNTPSNSQQLCIWPGGNDKQYCCGKQTEECTQDSKRFNICWSTLEDEIATLNGTQVNATFSVLSSANPSVSLYSINSASLFAMTTTTPGSATTPTASLTAGLTIATRPNPTSSLQSATLLPSPTGSPGLSAGAKGGIAGGVVGGVALLGIAGLLLWRRRKNKMPAMQQAAYATYGYQPPHDMPERYAQKDDGYAQQPNVVEAPNGEYFAEMPGSQVQARDPK</sequence>
<keyword evidence="2" id="KW-1133">Transmembrane helix</keyword>
<evidence type="ECO:0000313" key="4">
    <source>
        <dbReference type="EMBL" id="KAH7125151.1"/>
    </source>
</evidence>
<dbReference type="OrthoDB" id="3945612at2759"/>
<organism evidence="4 5">
    <name type="scientific">Dendryphion nanum</name>
    <dbReference type="NCBI Taxonomy" id="256645"/>
    <lineage>
        <taxon>Eukaryota</taxon>
        <taxon>Fungi</taxon>
        <taxon>Dikarya</taxon>
        <taxon>Ascomycota</taxon>
        <taxon>Pezizomycotina</taxon>
        <taxon>Dothideomycetes</taxon>
        <taxon>Pleosporomycetidae</taxon>
        <taxon>Pleosporales</taxon>
        <taxon>Torulaceae</taxon>
        <taxon>Dendryphion</taxon>
    </lineage>
</organism>
<evidence type="ECO:0000313" key="5">
    <source>
        <dbReference type="Proteomes" id="UP000700596"/>
    </source>
</evidence>
<dbReference type="EMBL" id="JAGMWT010000007">
    <property type="protein sequence ID" value="KAH7125151.1"/>
    <property type="molecule type" value="Genomic_DNA"/>
</dbReference>
<dbReference type="NCBIfam" id="TIGR01167">
    <property type="entry name" value="LPXTG_anchor"/>
    <property type="match status" value="1"/>
</dbReference>
<reference evidence="4" key="1">
    <citation type="journal article" date="2021" name="Nat. Commun.">
        <title>Genetic determinants of endophytism in the Arabidopsis root mycobiome.</title>
        <authorList>
            <person name="Mesny F."/>
            <person name="Miyauchi S."/>
            <person name="Thiergart T."/>
            <person name="Pickel B."/>
            <person name="Atanasova L."/>
            <person name="Karlsson M."/>
            <person name="Huettel B."/>
            <person name="Barry K.W."/>
            <person name="Haridas S."/>
            <person name="Chen C."/>
            <person name="Bauer D."/>
            <person name="Andreopoulos W."/>
            <person name="Pangilinan J."/>
            <person name="LaButti K."/>
            <person name="Riley R."/>
            <person name="Lipzen A."/>
            <person name="Clum A."/>
            <person name="Drula E."/>
            <person name="Henrissat B."/>
            <person name="Kohler A."/>
            <person name="Grigoriev I.V."/>
            <person name="Martin F.M."/>
            <person name="Hacquard S."/>
        </authorList>
    </citation>
    <scope>NUCLEOTIDE SEQUENCE</scope>
    <source>
        <strain evidence="4">MPI-CAGE-CH-0243</strain>
    </source>
</reference>
<comment type="caution">
    <text evidence="4">The sequence shown here is derived from an EMBL/GenBank/DDBJ whole genome shotgun (WGS) entry which is preliminary data.</text>
</comment>
<dbReference type="Proteomes" id="UP000700596">
    <property type="component" value="Unassembled WGS sequence"/>
</dbReference>
<keyword evidence="2" id="KW-0812">Transmembrane</keyword>
<keyword evidence="2" id="KW-0472">Membrane</keyword>
<keyword evidence="3" id="KW-0732">Signal</keyword>
<evidence type="ECO:0000256" key="3">
    <source>
        <dbReference type="SAM" id="SignalP"/>
    </source>
</evidence>
<feature type="chain" id="PRO_5040282740" evidence="3">
    <location>
        <begin position="23"/>
        <end position="308"/>
    </location>
</feature>
<feature type="transmembrane region" description="Helical" evidence="2">
    <location>
        <begin position="222"/>
        <end position="242"/>
    </location>
</feature>
<feature type="signal peptide" evidence="3">
    <location>
        <begin position="1"/>
        <end position="22"/>
    </location>
</feature>
<name>A0A9P9DTT5_9PLEO</name>
<gene>
    <name evidence="4" type="ORF">B0J11DRAFT_605392</name>
</gene>
<keyword evidence="5" id="KW-1185">Reference proteome</keyword>